<reference evidence="8" key="3">
    <citation type="submission" date="2015-06" db="UniProtKB">
        <authorList>
            <consortium name="EnsemblProtists"/>
        </authorList>
    </citation>
    <scope>IDENTIFICATION</scope>
</reference>
<evidence type="ECO:0000256" key="5">
    <source>
        <dbReference type="RuleBase" id="RU003832"/>
    </source>
</evidence>
<comment type="similarity">
    <text evidence="2 5">Belongs to the glycosyltransferase 10 family.</text>
</comment>
<comment type="subcellular location">
    <subcellularLocation>
        <location evidence="5">Golgi apparatus</location>
        <location evidence="5">Golgi stack membrane</location>
        <topology evidence="5">Single-pass type II membrane protein</topology>
    </subcellularLocation>
</comment>
<organism evidence="7">
    <name type="scientific">Guillardia theta (strain CCMP2712)</name>
    <name type="common">Cryptophyte</name>
    <dbReference type="NCBI Taxonomy" id="905079"/>
    <lineage>
        <taxon>Eukaryota</taxon>
        <taxon>Cryptophyceae</taxon>
        <taxon>Pyrenomonadales</taxon>
        <taxon>Geminigeraceae</taxon>
        <taxon>Guillardia</taxon>
    </lineage>
</organism>
<name>L1JE07_GUITC</name>
<dbReference type="PANTHER" id="PTHR11929:SF194">
    <property type="entry name" value="ALPHA-(1,3)-FUCOSYLTRANSFERASE 10"/>
    <property type="match status" value="1"/>
</dbReference>
<dbReference type="KEGG" id="gtt:GUITHDRAFT_107966"/>
<dbReference type="InterPro" id="IPR038577">
    <property type="entry name" value="GT10-like_C_sf"/>
</dbReference>
<evidence type="ECO:0000256" key="3">
    <source>
        <dbReference type="ARBA" id="ARBA00022676"/>
    </source>
</evidence>
<dbReference type="InterPro" id="IPR055270">
    <property type="entry name" value="Glyco_tran_10_C"/>
</dbReference>
<keyword evidence="5" id="KW-0333">Golgi apparatus</keyword>
<evidence type="ECO:0000256" key="1">
    <source>
        <dbReference type="ARBA" id="ARBA00004922"/>
    </source>
</evidence>
<dbReference type="Pfam" id="PF00852">
    <property type="entry name" value="Glyco_transf_10"/>
    <property type="match status" value="1"/>
</dbReference>
<proteinExistence type="inferred from homology"/>
<dbReference type="AlphaFoldDB" id="L1JE07"/>
<dbReference type="OrthoDB" id="427096at2759"/>
<dbReference type="RefSeq" id="XP_005833339.1">
    <property type="nucleotide sequence ID" value="XM_005833282.1"/>
</dbReference>
<dbReference type="InterPro" id="IPR001503">
    <property type="entry name" value="Glyco_trans_10"/>
</dbReference>
<dbReference type="EMBL" id="JH992995">
    <property type="protein sequence ID" value="EKX46359.1"/>
    <property type="molecule type" value="Genomic_DNA"/>
</dbReference>
<dbReference type="PaxDb" id="55529-EKX46359"/>
<dbReference type="EnsemblProtists" id="EKX46359">
    <property type="protein sequence ID" value="EKX46359"/>
    <property type="gene ID" value="GUITHDRAFT_107966"/>
</dbReference>
<dbReference type="Proteomes" id="UP000011087">
    <property type="component" value="Unassembled WGS sequence"/>
</dbReference>
<keyword evidence="5" id="KW-0472">Membrane</keyword>
<sequence>MHASYVPHSLVEIQKGLQLEQDELRSINVSADIAYFASNCNSDFRQSWVKGLMEAIPVDSYGQCEKNKELPLHLLQLQQGPDEFALAVENTRDVDYVTEKMYEVLQAGAVPIYLGAPNWKVIFPLPSAVIDAAAFESPPR</sequence>
<dbReference type="SUPFAM" id="SSF53756">
    <property type="entry name" value="UDP-Glycosyltransferase/glycogen phosphorylase"/>
    <property type="match status" value="1"/>
</dbReference>
<accession>L1JE07</accession>
<dbReference type="Gene3D" id="3.40.50.11660">
    <property type="entry name" value="Glycosyl transferase family 10, C-terminal domain"/>
    <property type="match status" value="1"/>
</dbReference>
<feature type="domain" description="Fucosyltransferase C-terminal" evidence="6">
    <location>
        <begin position="33"/>
        <end position="138"/>
    </location>
</feature>
<evidence type="ECO:0000313" key="8">
    <source>
        <dbReference type="EnsemblProtists" id="EKX46359"/>
    </source>
</evidence>
<reference evidence="9" key="2">
    <citation type="submission" date="2012-11" db="EMBL/GenBank/DDBJ databases">
        <authorList>
            <person name="Kuo A."/>
            <person name="Curtis B.A."/>
            <person name="Tanifuji G."/>
            <person name="Burki F."/>
            <person name="Gruber A."/>
            <person name="Irimia M."/>
            <person name="Maruyama S."/>
            <person name="Arias M.C."/>
            <person name="Ball S.G."/>
            <person name="Gile G.H."/>
            <person name="Hirakawa Y."/>
            <person name="Hopkins J.F."/>
            <person name="Rensing S.A."/>
            <person name="Schmutz J."/>
            <person name="Symeonidi A."/>
            <person name="Elias M."/>
            <person name="Eveleigh R.J."/>
            <person name="Herman E.K."/>
            <person name="Klute M.J."/>
            <person name="Nakayama T."/>
            <person name="Obornik M."/>
            <person name="Reyes-Prieto A."/>
            <person name="Armbrust E.V."/>
            <person name="Aves S.J."/>
            <person name="Beiko R.G."/>
            <person name="Coutinho P."/>
            <person name="Dacks J.B."/>
            <person name="Durnford D.G."/>
            <person name="Fast N.M."/>
            <person name="Green B.R."/>
            <person name="Grisdale C."/>
            <person name="Hempe F."/>
            <person name="Henrissat B."/>
            <person name="Hoppner M.P."/>
            <person name="Ishida K.-I."/>
            <person name="Kim E."/>
            <person name="Koreny L."/>
            <person name="Kroth P.G."/>
            <person name="Liu Y."/>
            <person name="Malik S.-B."/>
            <person name="Maier U.G."/>
            <person name="McRose D."/>
            <person name="Mock T."/>
            <person name="Neilson J.A."/>
            <person name="Onodera N.T."/>
            <person name="Poole A.M."/>
            <person name="Pritham E.J."/>
            <person name="Richards T.A."/>
            <person name="Rocap G."/>
            <person name="Roy S.W."/>
            <person name="Sarai C."/>
            <person name="Schaack S."/>
            <person name="Shirato S."/>
            <person name="Slamovits C.H."/>
            <person name="Spencer D.F."/>
            <person name="Suzuki S."/>
            <person name="Worden A.Z."/>
            <person name="Zauner S."/>
            <person name="Barry K."/>
            <person name="Bell C."/>
            <person name="Bharti A.K."/>
            <person name="Crow J.A."/>
            <person name="Grimwood J."/>
            <person name="Kramer R."/>
            <person name="Lindquist E."/>
            <person name="Lucas S."/>
            <person name="Salamov A."/>
            <person name="McFadden G.I."/>
            <person name="Lane C.E."/>
            <person name="Keeling P.J."/>
            <person name="Gray M.W."/>
            <person name="Grigoriev I.V."/>
            <person name="Archibald J.M."/>
        </authorList>
    </citation>
    <scope>NUCLEOTIDE SEQUENCE</scope>
    <source>
        <strain evidence="9">CCMP2712</strain>
    </source>
</reference>
<evidence type="ECO:0000259" key="6">
    <source>
        <dbReference type="Pfam" id="PF00852"/>
    </source>
</evidence>
<protein>
    <recommendedName>
        <fullName evidence="5">Fucosyltransferase</fullName>
        <ecNumber evidence="5">2.4.1.-</ecNumber>
    </recommendedName>
</protein>
<evidence type="ECO:0000313" key="9">
    <source>
        <dbReference type="Proteomes" id="UP000011087"/>
    </source>
</evidence>
<dbReference type="eggNOG" id="KOG2619">
    <property type="taxonomic scope" value="Eukaryota"/>
</dbReference>
<evidence type="ECO:0000256" key="4">
    <source>
        <dbReference type="ARBA" id="ARBA00022679"/>
    </source>
</evidence>
<keyword evidence="4 5" id="KW-0808">Transferase</keyword>
<keyword evidence="9" id="KW-1185">Reference proteome</keyword>
<dbReference type="UniPathway" id="UPA00378"/>
<dbReference type="GO" id="GO:0008417">
    <property type="term" value="F:fucosyltransferase activity"/>
    <property type="evidence" value="ECO:0007669"/>
    <property type="project" value="InterPro"/>
</dbReference>
<dbReference type="GeneID" id="17303031"/>
<keyword evidence="3 5" id="KW-0328">Glycosyltransferase</keyword>
<keyword evidence="5" id="KW-0812">Transmembrane</keyword>
<gene>
    <name evidence="7" type="ORF">GUITHDRAFT_107966</name>
</gene>
<dbReference type="PANTHER" id="PTHR11929">
    <property type="entry name" value="ALPHA- 1,3 -FUCOSYLTRANSFERASE"/>
    <property type="match status" value="1"/>
</dbReference>
<reference evidence="7 9" key="1">
    <citation type="journal article" date="2012" name="Nature">
        <title>Algal genomes reveal evolutionary mosaicism and the fate of nucleomorphs.</title>
        <authorList>
            <consortium name="DOE Joint Genome Institute"/>
            <person name="Curtis B.A."/>
            <person name="Tanifuji G."/>
            <person name="Burki F."/>
            <person name="Gruber A."/>
            <person name="Irimia M."/>
            <person name="Maruyama S."/>
            <person name="Arias M.C."/>
            <person name="Ball S.G."/>
            <person name="Gile G.H."/>
            <person name="Hirakawa Y."/>
            <person name="Hopkins J.F."/>
            <person name="Kuo A."/>
            <person name="Rensing S.A."/>
            <person name="Schmutz J."/>
            <person name="Symeonidi A."/>
            <person name="Elias M."/>
            <person name="Eveleigh R.J."/>
            <person name="Herman E.K."/>
            <person name="Klute M.J."/>
            <person name="Nakayama T."/>
            <person name="Obornik M."/>
            <person name="Reyes-Prieto A."/>
            <person name="Armbrust E.V."/>
            <person name="Aves S.J."/>
            <person name="Beiko R.G."/>
            <person name="Coutinho P."/>
            <person name="Dacks J.B."/>
            <person name="Durnford D.G."/>
            <person name="Fast N.M."/>
            <person name="Green B.R."/>
            <person name="Grisdale C.J."/>
            <person name="Hempel F."/>
            <person name="Henrissat B."/>
            <person name="Hoppner M.P."/>
            <person name="Ishida K."/>
            <person name="Kim E."/>
            <person name="Koreny L."/>
            <person name="Kroth P.G."/>
            <person name="Liu Y."/>
            <person name="Malik S.B."/>
            <person name="Maier U.G."/>
            <person name="McRose D."/>
            <person name="Mock T."/>
            <person name="Neilson J.A."/>
            <person name="Onodera N.T."/>
            <person name="Poole A.M."/>
            <person name="Pritham E.J."/>
            <person name="Richards T.A."/>
            <person name="Rocap G."/>
            <person name="Roy S.W."/>
            <person name="Sarai C."/>
            <person name="Schaack S."/>
            <person name="Shirato S."/>
            <person name="Slamovits C.H."/>
            <person name="Spencer D.F."/>
            <person name="Suzuki S."/>
            <person name="Worden A.Z."/>
            <person name="Zauner S."/>
            <person name="Barry K."/>
            <person name="Bell C."/>
            <person name="Bharti A.K."/>
            <person name="Crow J.A."/>
            <person name="Grimwood J."/>
            <person name="Kramer R."/>
            <person name="Lindquist E."/>
            <person name="Lucas S."/>
            <person name="Salamov A."/>
            <person name="McFadden G.I."/>
            <person name="Lane C.E."/>
            <person name="Keeling P.J."/>
            <person name="Gray M.W."/>
            <person name="Grigoriev I.V."/>
            <person name="Archibald J.M."/>
        </authorList>
    </citation>
    <scope>NUCLEOTIDE SEQUENCE</scope>
    <source>
        <strain evidence="7 9">CCMP2712</strain>
    </source>
</reference>
<evidence type="ECO:0000313" key="7">
    <source>
        <dbReference type="EMBL" id="EKX46359.1"/>
    </source>
</evidence>
<comment type="pathway">
    <text evidence="1">Protein modification; protein glycosylation.</text>
</comment>
<dbReference type="HOGENOM" id="CLU_1838981_0_0_1"/>
<dbReference type="EC" id="2.4.1.-" evidence="5"/>
<dbReference type="GO" id="GO:0032580">
    <property type="term" value="C:Golgi cisterna membrane"/>
    <property type="evidence" value="ECO:0007669"/>
    <property type="project" value="UniProtKB-SubCell"/>
</dbReference>
<evidence type="ECO:0000256" key="2">
    <source>
        <dbReference type="ARBA" id="ARBA00008919"/>
    </source>
</evidence>